<dbReference type="InterPro" id="IPR005232">
    <property type="entry name" value="LarE"/>
</dbReference>
<gene>
    <name evidence="3" type="ORF">HMPREF0216_02683</name>
</gene>
<dbReference type="PANTHER" id="PTHR43169:SF2">
    <property type="entry name" value="NAD_GMP SYNTHASE DOMAIN-CONTAINING PROTEIN"/>
    <property type="match status" value="1"/>
</dbReference>
<evidence type="ECO:0000313" key="4">
    <source>
        <dbReference type="Proteomes" id="UP000010420"/>
    </source>
</evidence>
<dbReference type="PIRSF" id="PIRSF006661">
    <property type="entry name" value="PP-lp_UCP006661"/>
    <property type="match status" value="1"/>
</dbReference>
<proteinExistence type="predicted"/>
<evidence type="ECO:0000256" key="1">
    <source>
        <dbReference type="PIRSR" id="PIRSR006661-1"/>
    </source>
</evidence>
<dbReference type="InterPro" id="IPR001962">
    <property type="entry name" value="Asn_synthase"/>
</dbReference>
<sequence>MDKYHDKVIKLQETINKCTDEDVMIAFSGGVDSSLLLKMACDSAIKKGNKVYAVTLHTMLHPFNELDNARKVAKELGAIHFIIEVDELQKAGILKNPINRCYLCKKYLFEKIIEKANELHVNTIIEGTNEDDLHVYRPGIKAVKELGIISPLAEAGITKKEVRMLALEKGISVYNKPSTPCLATRFPYNTELSYEKMNNVEKAEEFIKKIGIYNVRVRIHDNIARIEVDENDFFKILEKNRDIVDYFKSLGYIYVTIDLEGFRSGSMDYNKEK</sequence>
<dbReference type="Gene3D" id="3.40.50.620">
    <property type="entry name" value="HUPs"/>
    <property type="match status" value="1"/>
</dbReference>
<dbReference type="InterPro" id="IPR014729">
    <property type="entry name" value="Rossmann-like_a/b/a_fold"/>
</dbReference>
<dbReference type="CDD" id="cd01990">
    <property type="entry name" value="LarE-like"/>
    <property type="match status" value="1"/>
</dbReference>
<reference evidence="3 4" key="1">
    <citation type="submission" date="2012-05" db="EMBL/GenBank/DDBJ databases">
        <authorList>
            <person name="Weinstock G."/>
            <person name="Sodergren E."/>
            <person name="Lobos E.A."/>
            <person name="Fulton L."/>
            <person name="Fulton R."/>
            <person name="Courtney L."/>
            <person name="Fronick C."/>
            <person name="O'Laughlin M."/>
            <person name="Godfrey J."/>
            <person name="Wilson R.M."/>
            <person name="Miner T."/>
            <person name="Farmer C."/>
            <person name="Delehaunty K."/>
            <person name="Cordes M."/>
            <person name="Minx P."/>
            <person name="Tomlinson C."/>
            <person name="Chen J."/>
            <person name="Wollam A."/>
            <person name="Pepin K.H."/>
            <person name="Bhonagiri V."/>
            <person name="Zhang X."/>
            <person name="Suruliraj S."/>
            <person name="Warren W."/>
            <person name="Mitreva M."/>
            <person name="Mardis E.R."/>
            <person name="Wilson R.K."/>
        </authorList>
    </citation>
    <scope>NUCLEOTIDE SEQUENCE [LARGE SCALE GENOMIC DNA]</scope>
    <source>
        <strain evidence="3 4">DSM 1785</strain>
    </source>
</reference>
<dbReference type="eggNOG" id="COG1606">
    <property type="taxonomic scope" value="Bacteria"/>
</dbReference>
<dbReference type="EMBL" id="AMEZ01000084">
    <property type="protein sequence ID" value="EKY24460.1"/>
    <property type="molecule type" value="Genomic_DNA"/>
</dbReference>
<keyword evidence="4" id="KW-1185">Reference proteome</keyword>
<dbReference type="InterPro" id="IPR052188">
    <property type="entry name" value="Ni-pincer_cofactor_biosynth"/>
</dbReference>
<dbReference type="AlphaFoldDB" id="L1Q9R5"/>
<dbReference type="PATRIC" id="fig|545697.3.peg.2638"/>
<feature type="domain" description="Asparagine synthetase" evidence="2">
    <location>
        <begin position="11"/>
        <end position="88"/>
    </location>
</feature>
<dbReference type="SUPFAM" id="SSF52402">
    <property type="entry name" value="Adenine nucleotide alpha hydrolases-like"/>
    <property type="match status" value="1"/>
</dbReference>
<organism evidence="3 4">
    <name type="scientific">Clostridium celatum DSM 1785</name>
    <dbReference type="NCBI Taxonomy" id="545697"/>
    <lineage>
        <taxon>Bacteria</taxon>
        <taxon>Bacillati</taxon>
        <taxon>Bacillota</taxon>
        <taxon>Clostridia</taxon>
        <taxon>Eubacteriales</taxon>
        <taxon>Clostridiaceae</taxon>
        <taxon>Clostridium</taxon>
    </lineage>
</organism>
<dbReference type="GO" id="GO:0006529">
    <property type="term" value="P:asparagine biosynthetic process"/>
    <property type="evidence" value="ECO:0007669"/>
    <property type="project" value="InterPro"/>
</dbReference>
<evidence type="ECO:0000313" key="3">
    <source>
        <dbReference type="EMBL" id="EKY24460.1"/>
    </source>
</evidence>
<dbReference type="GO" id="GO:0016783">
    <property type="term" value="F:sulfurtransferase activity"/>
    <property type="evidence" value="ECO:0007669"/>
    <property type="project" value="InterPro"/>
</dbReference>
<comment type="caution">
    <text evidence="3">The sequence shown here is derived from an EMBL/GenBank/DDBJ whole genome shotgun (WGS) entry which is preliminary data.</text>
</comment>
<dbReference type="Proteomes" id="UP000010420">
    <property type="component" value="Unassembled WGS sequence"/>
</dbReference>
<dbReference type="NCBIfam" id="TIGR00268">
    <property type="entry name" value="ATP-dependent sacrificial sulfur transferase LarE"/>
    <property type="match status" value="1"/>
</dbReference>
<feature type="active site" description="Nucleophile and sulfur donor" evidence="1">
    <location>
        <position position="181"/>
    </location>
</feature>
<protein>
    <submittedName>
        <fullName evidence="3">TIGR00268 family protein</fullName>
    </submittedName>
</protein>
<dbReference type="OrthoDB" id="9776919at2"/>
<dbReference type="Pfam" id="PF00733">
    <property type="entry name" value="Asn_synthase"/>
    <property type="match status" value="1"/>
</dbReference>
<dbReference type="PANTHER" id="PTHR43169">
    <property type="entry name" value="EXSB FAMILY PROTEIN"/>
    <property type="match status" value="1"/>
</dbReference>
<dbReference type="HOGENOM" id="CLU_061181_2_0_9"/>
<dbReference type="RefSeq" id="WP_005214717.1">
    <property type="nucleotide sequence ID" value="NZ_KB291674.1"/>
</dbReference>
<name>L1Q9R5_9CLOT</name>
<evidence type="ECO:0000259" key="2">
    <source>
        <dbReference type="Pfam" id="PF00733"/>
    </source>
</evidence>
<dbReference type="STRING" id="545697.HMPREF0216_02683"/>
<accession>L1Q9R5</accession>
<dbReference type="GO" id="GO:0004066">
    <property type="term" value="F:asparagine synthase (glutamine-hydrolyzing) activity"/>
    <property type="evidence" value="ECO:0007669"/>
    <property type="project" value="InterPro"/>
</dbReference>